<organism evidence="1 2">
    <name type="scientific">Candidatus Wolfebacteria bacterium CG10_big_fil_rev_8_21_14_0_10_31_9</name>
    <dbReference type="NCBI Taxonomy" id="1975070"/>
    <lineage>
        <taxon>Bacteria</taxon>
        <taxon>Candidatus Wolfeibacteriota</taxon>
    </lineage>
</organism>
<protein>
    <submittedName>
        <fullName evidence="1">Uncharacterized protein</fullName>
    </submittedName>
</protein>
<dbReference type="Proteomes" id="UP000231602">
    <property type="component" value="Unassembled WGS sequence"/>
</dbReference>
<accession>A0A2H0RD77</accession>
<dbReference type="AlphaFoldDB" id="A0A2H0RD77"/>
<name>A0A2H0RD77_9BACT</name>
<reference evidence="1 2" key="1">
    <citation type="submission" date="2017-09" db="EMBL/GenBank/DDBJ databases">
        <title>Depth-based differentiation of microbial function through sediment-hosted aquifers and enrichment of novel symbionts in the deep terrestrial subsurface.</title>
        <authorList>
            <person name="Probst A.J."/>
            <person name="Ladd B."/>
            <person name="Jarett J.K."/>
            <person name="Geller-Mcgrath D.E."/>
            <person name="Sieber C.M."/>
            <person name="Emerson J.B."/>
            <person name="Anantharaman K."/>
            <person name="Thomas B.C."/>
            <person name="Malmstrom R."/>
            <person name="Stieglmeier M."/>
            <person name="Klingl A."/>
            <person name="Woyke T."/>
            <person name="Ryan C.M."/>
            <person name="Banfield J.F."/>
        </authorList>
    </citation>
    <scope>NUCLEOTIDE SEQUENCE [LARGE SCALE GENOMIC DNA]</scope>
    <source>
        <strain evidence="1">CG10_big_fil_rev_8_21_14_0_10_31_9</strain>
    </source>
</reference>
<evidence type="ECO:0000313" key="1">
    <source>
        <dbReference type="EMBL" id="PIR44326.1"/>
    </source>
</evidence>
<evidence type="ECO:0000313" key="2">
    <source>
        <dbReference type="Proteomes" id="UP000231602"/>
    </source>
</evidence>
<gene>
    <name evidence="1" type="ORF">COV23_00575</name>
</gene>
<comment type="caution">
    <text evidence="1">The sequence shown here is derived from an EMBL/GenBank/DDBJ whole genome shotgun (WGS) entry which is preliminary data.</text>
</comment>
<proteinExistence type="predicted"/>
<dbReference type="EMBL" id="PCXV01000010">
    <property type="protein sequence ID" value="PIR44326.1"/>
    <property type="molecule type" value="Genomic_DNA"/>
</dbReference>
<sequence>MFGNSDPNIIYLFLKLLRYCYDIDENKFRCTLQDRADQNIKKLEKFWRLVTKIPKKQFYKARIDPRTIGKISKKPEYKGVCVIDYFSADILNEFKKIVEVIYKNGPVA</sequence>